<dbReference type="PATRIC" id="fig|754436.4.peg.4010"/>
<dbReference type="AlphaFoldDB" id="A0A0J1GHW5"/>
<evidence type="ECO:0000313" key="4">
    <source>
        <dbReference type="EMBL" id="KLU99093.1"/>
    </source>
</evidence>
<gene>
    <name evidence="4" type="ORF">ABT58_18950</name>
</gene>
<dbReference type="InterPro" id="IPR001647">
    <property type="entry name" value="HTH_TetR"/>
</dbReference>
<dbReference type="PANTHER" id="PTHR43479:SF12">
    <property type="entry name" value="TRANSCRIPTIONAL REGULATORY PROTEIN"/>
    <property type="match status" value="1"/>
</dbReference>
<keyword evidence="5" id="KW-1185">Reference proteome</keyword>
<keyword evidence="1 2" id="KW-0238">DNA-binding</keyword>
<evidence type="ECO:0000259" key="3">
    <source>
        <dbReference type="PROSITE" id="PS50977"/>
    </source>
</evidence>
<feature type="domain" description="HTH tetR-type" evidence="3">
    <location>
        <begin position="15"/>
        <end position="75"/>
    </location>
</feature>
<protein>
    <submittedName>
        <fullName evidence="4">TetR family transcriptional regulator</fullName>
    </submittedName>
</protein>
<feature type="DNA-binding region" description="H-T-H motif" evidence="2">
    <location>
        <begin position="38"/>
        <end position="57"/>
    </location>
</feature>
<reference evidence="4 5" key="1">
    <citation type="submission" date="2015-05" db="EMBL/GenBank/DDBJ databases">
        <title>Photobacterium galathea sp. nov.</title>
        <authorList>
            <person name="Machado H."/>
            <person name="Gram L."/>
        </authorList>
    </citation>
    <scope>NUCLEOTIDE SEQUENCE [LARGE SCALE GENOMIC DNA]</scope>
    <source>
        <strain evidence="4 5">DSM 25995</strain>
    </source>
</reference>
<organism evidence="4 5">
    <name type="scientific">Photobacterium aphoticum</name>
    <dbReference type="NCBI Taxonomy" id="754436"/>
    <lineage>
        <taxon>Bacteria</taxon>
        <taxon>Pseudomonadati</taxon>
        <taxon>Pseudomonadota</taxon>
        <taxon>Gammaproteobacteria</taxon>
        <taxon>Vibrionales</taxon>
        <taxon>Vibrionaceae</taxon>
        <taxon>Photobacterium</taxon>
    </lineage>
</organism>
<name>A0A0J1GHW5_9GAMM</name>
<dbReference type="Gene3D" id="1.10.357.10">
    <property type="entry name" value="Tetracycline Repressor, domain 2"/>
    <property type="match status" value="1"/>
</dbReference>
<dbReference type="InterPro" id="IPR009057">
    <property type="entry name" value="Homeodomain-like_sf"/>
</dbReference>
<dbReference type="RefSeq" id="WP_047876012.1">
    <property type="nucleotide sequence ID" value="NZ_BMYC01000006.1"/>
</dbReference>
<comment type="caution">
    <text evidence="4">The sequence shown here is derived from an EMBL/GenBank/DDBJ whole genome shotgun (WGS) entry which is preliminary data.</text>
</comment>
<dbReference type="PANTHER" id="PTHR43479">
    <property type="entry name" value="ACREF/ENVCD OPERON REPRESSOR-RELATED"/>
    <property type="match status" value="1"/>
</dbReference>
<dbReference type="SUPFAM" id="SSF46689">
    <property type="entry name" value="Homeodomain-like"/>
    <property type="match status" value="1"/>
</dbReference>
<evidence type="ECO:0000256" key="2">
    <source>
        <dbReference type="PROSITE-ProRule" id="PRU00335"/>
    </source>
</evidence>
<dbReference type="Proteomes" id="UP000036426">
    <property type="component" value="Unassembled WGS sequence"/>
</dbReference>
<dbReference type="PROSITE" id="PS50977">
    <property type="entry name" value="HTH_TETR_2"/>
    <property type="match status" value="1"/>
</dbReference>
<dbReference type="GO" id="GO:0003677">
    <property type="term" value="F:DNA binding"/>
    <property type="evidence" value="ECO:0007669"/>
    <property type="project" value="UniProtKB-UniRule"/>
</dbReference>
<dbReference type="PRINTS" id="PR00455">
    <property type="entry name" value="HTHTETR"/>
</dbReference>
<accession>A0A0J1GHW5</accession>
<dbReference type="EMBL" id="LDOV01000037">
    <property type="protein sequence ID" value="KLU99093.1"/>
    <property type="molecule type" value="Genomic_DNA"/>
</dbReference>
<evidence type="ECO:0000313" key="5">
    <source>
        <dbReference type="Proteomes" id="UP000036426"/>
    </source>
</evidence>
<proteinExistence type="predicted"/>
<evidence type="ECO:0000256" key="1">
    <source>
        <dbReference type="ARBA" id="ARBA00023125"/>
    </source>
</evidence>
<dbReference type="OrthoDB" id="9151800at2"/>
<dbReference type="Pfam" id="PF00440">
    <property type="entry name" value="TetR_N"/>
    <property type="match status" value="1"/>
</dbReference>
<dbReference type="InterPro" id="IPR050624">
    <property type="entry name" value="HTH-type_Tx_Regulator"/>
</dbReference>
<sequence>MTEKKQGRRSAQAAEETKLHIMTVAADMFCELGYERVSLRNISDRAGVSHSLIRHHFGSKEKIWHSISDCLEAYMHHYMHQLLNDISPSFPSNQRLYHFVVRMLAHMIVHPQAIQLIADAVRQEALFDYFIDNSGNIEKLVQDQIDPFNQEFPQQQIDIRVLKWQLMMYGHAAASMKPFIAETWSAQTDSMDECLINHWELYNQQMACLLNIAPEKMLHPTNLNDLVLNIDCNWQKKDDAQADADER</sequence>